<sequence>MVEPVEVLSYVSCRSTSGALFIGGIFGHYPVSSQAHGLRRQKDDVETGPTLREEMPSDSTARKKRKRGMNGDASDFKGQQLAAVFKSSVKAMQAALAENTQMQIQAHHTNIQAQIEAHNLNSQLDRTQRKEQGESLVGVLGKLAEALGKIAEKLV</sequence>
<protein>
    <submittedName>
        <fullName evidence="2">Uncharacterized protein</fullName>
    </submittedName>
</protein>
<dbReference type="Proteomes" id="UP000077202">
    <property type="component" value="Unassembled WGS sequence"/>
</dbReference>
<comment type="caution">
    <text evidence="2">The sequence shown here is derived from an EMBL/GenBank/DDBJ whole genome shotgun (WGS) entry which is preliminary data.</text>
</comment>
<dbReference type="EMBL" id="LVLJ01003022">
    <property type="protein sequence ID" value="OAE22884.1"/>
    <property type="molecule type" value="Genomic_DNA"/>
</dbReference>
<dbReference type="AlphaFoldDB" id="A0A176VPS2"/>
<evidence type="ECO:0000313" key="3">
    <source>
        <dbReference type="Proteomes" id="UP000077202"/>
    </source>
</evidence>
<dbReference type="PANTHER" id="PTHR47211:SF2">
    <property type="entry name" value="TRIHELIX TRANSCRIPTION FACTOR ASR3"/>
    <property type="match status" value="1"/>
</dbReference>
<name>A0A176VPS2_MARPO</name>
<evidence type="ECO:0000256" key="1">
    <source>
        <dbReference type="SAM" id="MobiDB-lite"/>
    </source>
</evidence>
<evidence type="ECO:0000313" key="2">
    <source>
        <dbReference type="EMBL" id="OAE22884.1"/>
    </source>
</evidence>
<dbReference type="PANTHER" id="PTHR47211">
    <property type="entry name" value="TRIHELIX TRANSCRIPTION FACTOR ASR3"/>
    <property type="match status" value="1"/>
</dbReference>
<gene>
    <name evidence="2" type="ORF">AXG93_3163s1020</name>
</gene>
<feature type="region of interest" description="Disordered" evidence="1">
    <location>
        <begin position="35"/>
        <end position="74"/>
    </location>
</feature>
<accession>A0A176VPS2</accession>
<proteinExistence type="predicted"/>
<feature type="compositionally biased region" description="Basic and acidic residues" evidence="1">
    <location>
        <begin position="40"/>
        <end position="55"/>
    </location>
</feature>
<reference evidence="2" key="1">
    <citation type="submission" date="2016-03" db="EMBL/GenBank/DDBJ databases">
        <title>Mechanisms controlling the formation of the plant cell surface in tip-growing cells are functionally conserved among land plants.</title>
        <authorList>
            <person name="Honkanen S."/>
            <person name="Jones V.A."/>
            <person name="Morieri G."/>
            <person name="Champion C."/>
            <person name="Hetherington A.J."/>
            <person name="Kelly S."/>
            <person name="Saint-Marcoux D."/>
            <person name="Proust H."/>
            <person name="Prescott H."/>
            <person name="Dolan L."/>
        </authorList>
    </citation>
    <scope>NUCLEOTIDE SEQUENCE [LARGE SCALE GENOMIC DNA]</scope>
    <source>
        <tissue evidence="2">Whole gametophyte</tissue>
    </source>
</reference>
<organism evidence="2 3">
    <name type="scientific">Marchantia polymorpha subsp. ruderalis</name>
    <dbReference type="NCBI Taxonomy" id="1480154"/>
    <lineage>
        <taxon>Eukaryota</taxon>
        <taxon>Viridiplantae</taxon>
        <taxon>Streptophyta</taxon>
        <taxon>Embryophyta</taxon>
        <taxon>Marchantiophyta</taxon>
        <taxon>Marchantiopsida</taxon>
        <taxon>Marchantiidae</taxon>
        <taxon>Marchantiales</taxon>
        <taxon>Marchantiaceae</taxon>
        <taxon>Marchantia</taxon>
    </lineage>
</organism>
<keyword evidence="3" id="KW-1185">Reference proteome</keyword>